<dbReference type="OrthoDB" id="3383671at2"/>
<name>A0A1H5KFQ2_9ACTN</name>
<dbReference type="STRING" id="561176.SAMN04488561_2044"/>
<proteinExistence type="predicted"/>
<dbReference type="RefSeq" id="WP_069115436.1">
    <property type="nucleotide sequence ID" value="NZ_FNUC01000003.1"/>
</dbReference>
<dbReference type="Proteomes" id="UP000181980">
    <property type="component" value="Unassembled WGS sequence"/>
</dbReference>
<evidence type="ECO:0000313" key="1">
    <source>
        <dbReference type="EMBL" id="SEE63619.1"/>
    </source>
</evidence>
<protein>
    <submittedName>
        <fullName evidence="1">Uncharacterized protein</fullName>
    </submittedName>
</protein>
<gene>
    <name evidence="1" type="ORF">SAMN04488561_2044</name>
</gene>
<evidence type="ECO:0000313" key="2">
    <source>
        <dbReference type="Proteomes" id="UP000181980"/>
    </source>
</evidence>
<organism evidence="1 2">
    <name type="scientific">Jiangella alba</name>
    <dbReference type="NCBI Taxonomy" id="561176"/>
    <lineage>
        <taxon>Bacteria</taxon>
        <taxon>Bacillati</taxon>
        <taxon>Actinomycetota</taxon>
        <taxon>Actinomycetes</taxon>
        <taxon>Jiangellales</taxon>
        <taxon>Jiangellaceae</taxon>
        <taxon>Jiangella</taxon>
    </lineage>
</organism>
<reference evidence="2" key="1">
    <citation type="submission" date="2016-10" db="EMBL/GenBank/DDBJ databases">
        <authorList>
            <person name="Varghese N."/>
            <person name="Submissions S."/>
        </authorList>
    </citation>
    <scope>NUCLEOTIDE SEQUENCE [LARGE SCALE GENOMIC DNA]</scope>
    <source>
        <strain evidence="2">DSM 45237</strain>
    </source>
</reference>
<keyword evidence="2" id="KW-1185">Reference proteome</keyword>
<dbReference type="AlphaFoldDB" id="A0A1H5KFQ2"/>
<sequence length="152" mass="16096">MRPNLERIPGGGDALAEQVLRDLPAVVDDAALARLGRPAVLALGRYSARLVVVALRTRSARLLRDALTAAAVSEQLGMVDPRDTMVGLAPHLHVARELGLDAPRLFAEVAGRLPAGDVATLLRTFGARTDVRLPGFGWRIVDTPDGPDLAPA</sequence>
<dbReference type="EMBL" id="FNUC01000003">
    <property type="protein sequence ID" value="SEE63619.1"/>
    <property type="molecule type" value="Genomic_DNA"/>
</dbReference>
<accession>A0A1H5KFQ2</accession>